<gene>
    <name evidence="1" type="ORF">RHMOL_Rhmol03G0274500</name>
</gene>
<evidence type="ECO:0000313" key="2">
    <source>
        <dbReference type="Proteomes" id="UP001062846"/>
    </source>
</evidence>
<proteinExistence type="predicted"/>
<sequence length="379" mass="41908">MASSVEKDVQDEAFSLELPAPPGWTKKHMLGNGNRVLFRKHLWAGDEIFGAAFPAIASIAFDHLLLHLDVARELWSLIFPLIGVEWVFSGKLMEFTPKKAGTPKKNDIIFTAPTGEEITNRKQLEQYLKSHPGGPKISEFDWGTGEAPRRSVRISGKAKAAPPPPETEPPKKRSRKSPASKKDTKEKQVATEETEVVKEVVVQGEITEEVKASVEIEEDVVKENQEQIKAEDAPEESKVGQNVEMQDAEQVKDDVEETSLGKLVNSSEVTQKNEGEVEVSEVQMVGQTTFDAEKKDGLGKQEKPGTDIAVEKMYQMEGKEKEKQKSSALGLGENNEKEAVDKKDNEQNKPMVNDITKKVEGAAIKNGAEVEESNPCFTN</sequence>
<evidence type="ECO:0000313" key="1">
    <source>
        <dbReference type="EMBL" id="KAI8565627.1"/>
    </source>
</evidence>
<reference evidence="1" key="1">
    <citation type="submission" date="2022-02" db="EMBL/GenBank/DDBJ databases">
        <title>Plant Genome Project.</title>
        <authorList>
            <person name="Zhang R.-G."/>
        </authorList>
    </citation>
    <scope>NUCLEOTIDE SEQUENCE</scope>
    <source>
        <strain evidence="1">AT1</strain>
    </source>
</reference>
<organism evidence="1 2">
    <name type="scientific">Rhododendron molle</name>
    <name type="common">Chinese azalea</name>
    <name type="synonym">Azalea mollis</name>
    <dbReference type="NCBI Taxonomy" id="49168"/>
    <lineage>
        <taxon>Eukaryota</taxon>
        <taxon>Viridiplantae</taxon>
        <taxon>Streptophyta</taxon>
        <taxon>Embryophyta</taxon>
        <taxon>Tracheophyta</taxon>
        <taxon>Spermatophyta</taxon>
        <taxon>Magnoliopsida</taxon>
        <taxon>eudicotyledons</taxon>
        <taxon>Gunneridae</taxon>
        <taxon>Pentapetalae</taxon>
        <taxon>asterids</taxon>
        <taxon>Ericales</taxon>
        <taxon>Ericaceae</taxon>
        <taxon>Ericoideae</taxon>
        <taxon>Rhodoreae</taxon>
        <taxon>Rhododendron</taxon>
    </lineage>
</organism>
<accession>A0ACC0PIS8</accession>
<dbReference type="Proteomes" id="UP001062846">
    <property type="component" value="Chromosome 3"/>
</dbReference>
<comment type="caution">
    <text evidence="1">The sequence shown here is derived from an EMBL/GenBank/DDBJ whole genome shotgun (WGS) entry which is preliminary data.</text>
</comment>
<dbReference type="EMBL" id="CM046390">
    <property type="protein sequence ID" value="KAI8565627.1"/>
    <property type="molecule type" value="Genomic_DNA"/>
</dbReference>
<protein>
    <submittedName>
        <fullName evidence="1">Uncharacterized protein</fullName>
    </submittedName>
</protein>
<name>A0ACC0PIS8_RHOML</name>
<keyword evidence="2" id="KW-1185">Reference proteome</keyword>